<proteinExistence type="predicted"/>
<organism evidence="1 2">
    <name type="scientific">Brassica cretica</name>
    <name type="common">Mustard</name>
    <dbReference type="NCBI Taxonomy" id="69181"/>
    <lineage>
        <taxon>Eukaryota</taxon>
        <taxon>Viridiplantae</taxon>
        <taxon>Streptophyta</taxon>
        <taxon>Embryophyta</taxon>
        <taxon>Tracheophyta</taxon>
        <taxon>Spermatophyta</taxon>
        <taxon>Magnoliopsida</taxon>
        <taxon>eudicotyledons</taxon>
        <taxon>Gunneridae</taxon>
        <taxon>Pentapetalae</taxon>
        <taxon>rosids</taxon>
        <taxon>malvids</taxon>
        <taxon>Brassicales</taxon>
        <taxon>Brassicaceae</taxon>
        <taxon>Brassiceae</taxon>
        <taxon>Brassica</taxon>
    </lineage>
</organism>
<name>A0A8S9QSE8_BRACR</name>
<dbReference type="EMBL" id="QGKX02000996">
    <property type="protein sequence ID" value="KAF3553309.1"/>
    <property type="molecule type" value="Genomic_DNA"/>
</dbReference>
<evidence type="ECO:0000313" key="2">
    <source>
        <dbReference type="Proteomes" id="UP000712600"/>
    </source>
</evidence>
<accession>A0A8S9QSE8</accession>
<dbReference type="Proteomes" id="UP000712600">
    <property type="component" value="Unassembled WGS sequence"/>
</dbReference>
<comment type="caution">
    <text evidence="1">The sequence shown here is derived from an EMBL/GenBank/DDBJ whole genome shotgun (WGS) entry which is preliminary data.</text>
</comment>
<sequence>MCISIYTRKKLELHVLMKRYKDPFEAAIEEEHNESPLDSPVCDVSDDDVGLLRQVKTLKTSEDMEVDPP</sequence>
<gene>
    <name evidence="1" type="ORF">F2Q69_00013275</name>
</gene>
<protein>
    <submittedName>
        <fullName evidence="1">Uncharacterized protein</fullName>
    </submittedName>
</protein>
<dbReference type="AlphaFoldDB" id="A0A8S9QSE8"/>
<reference evidence="1" key="1">
    <citation type="submission" date="2019-12" db="EMBL/GenBank/DDBJ databases">
        <title>Genome sequencing and annotation of Brassica cretica.</title>
        <authorList>
            <person name="Studholme D.J."/>
            <person name="Sarris P."/>
        </authorList>
    </citation>
    <scope>NUCLEOTIDE SEQUENCE</scope>
    <source>
        <strain evidence="1">PFS-109/04</strain>
        <tissue evidence="1">Leaf</tissue>
    </source>
</reference>
<evidence type="ECO:0000313" key="1">
    <source>
        <dbReference type="EMBL" id="KAF3553309.1"/>
    </source>
</evidence>